<evidence type="ECO:0000313" key="1">
    <source>
        <dbReference type="EMBL" id="AQZ54640.1"/>
    </source>
</evidence>
<name>A0A1U9ZAG0_9CAUD</name>
<dbReference type="KEGG" id="vg:40076399"/>
<dbReference type="RefSeq" id="YP_009600593.1">
    <property type="nucleotide sequence ID" value="NC_041925.1"/>
</dbReference>
<keyword evidence="2" id="KW-1185">Reference proteome</keyword>
<protein>
    <submittedName>
        <fullName evidence="1">Uncharacterized protein</fullName>
    </submittedName>
</protein>
<dbReference type="EMBL" id="KY742649">
    <property type="protein sequence ID" value="AQZ54640.1"/>
    <property type="molecule type" value="Genomic_DNA"/>
</dbReference>
<evidence type="ECO:0000313" key="2">
    <source>
        <dbReference type="Proteomes" id="UP000221468"/>
    </source>
</evidence>
<sequence>MTEFEINKKVAQKLGYIHTKSFDPCNDAEQAWEIMLDNDISITKYDGDFIALTCLLSRYGHFDTELLCCDNNIKVNKKPFVAAMLLFLEV</sequence>
<reference evidence="1 2" key="1">
    <citation type="journal article" date="2019" name="Genomics">
        <title>Genomic analyses of a novel bacteriophage (VB_PmiS-Isfahan) within Siphoviridae family infecting Proteus mirabilis.</title>
        <authorList>
            <person name="Yazdi M."/>
            <person name="Bouzari M."/>
            <person name="Ghaemi E.A."/>
        </authorList>
    </citation>
    <scope>NUCLEOTIDE SEQUENCE [LARGE SCALE GENOMIC DNA]</scope>
</reference>
<dbReference type="GeneID" id="40076399"/>
<dbReference type="OrthoDB" id="13834at10239"/>
<dbReference type="Proteomes" id="UP000221468">
    <property type="component" value="Segment"/>
</dbReference>
<proteinExistence type="predicted"/>
<organism evidence="1 2">
    <name type="scientific">Proteus phage VB_PmiS-Isfahan</name>
    <dbReference type="NCBI Taxonomy" id="1969841"/>
    <lineage>
        <taxon>Viruses</taxon>
        <taxon>Duplodnaviria</taxon>
        <taxon>Heunggongvirae</taxon>
        <taxon>Uroviricota</taxon>
        <taxon>Caudoviricetes</taxon>
        <taxon>Gorganvirus</taxon>
        <taxon>Gorganvirus isfahan</taxon>
    </lineage>
</organism>
<accession>A0A1U9ZAG0</accession>